<reference evidence="1" key="1">
    <citation type="submission" date="2018-11" db="EMBL/GenBank/DDBJ databases">
        <authorList>
            <person name="Alioto T."/>
            <person name="Alioto T."/>
        </authorList>
    </citation>
    <scope>NUCLEOTIDE SEQUENCE</scope>
</reference>
<dbReference type="InterPro" id="IPR029058">
    <property type="entry name" value="AB_hydrolase_fold"/>
</dbReference>
<name>A0A8B6DEH4_MYTGA</name>
<dbReference type="InterPro" id="IPR010463">
    <property type="entry name" value="DUF1057"/>
</dbReference>
<gene>
    <name evidence="1" type="ORF">MGAL_10B043767</name>
</gene>
<evidence type="ECO:0000313" key="2">
    <source>
        <dbReference type="Proteomes" id="UP000596742"/>
    </source>
</evidence>
<dbReference type="SUPFAM" id="SSF53474">
    <property type="entry name" value="alpha/beta-Hydrolases"/>
    <property type="match status" value="1"/>
</dbReference>
<dbReference type="EMBL" id="UYJE01003210">
    <property type="protein sequence ID" value="VDI17430.1"/>
    <property type="molecule type" value="Genomic_DNA"/>
</dbReference>
<keyword evidence="2" id="KW-1185">Reference proteome</keyword>
<sequence>MSSRNLPHICKNLLNTHINSLNRNICKRSKCVNFVRMGSTFTEGFKKLFKKSKGNESVSAKIGELNLRYVFVRTCVDFWTDIPVGVMFDTAYLDTHPGISLKPDTPVIVALHDTPGSLYDMIPILQPFCNLGYRVVAPNFPDKIHTRGMNRYDDTTFSGKTDERVTFIHDFLQTIGIERIDMLIGQGSGCNTVISYTANLLNKHAVRSIAPLSPIGHKPGKALKEYPAVLEFDMLWNKSTLFKYPLRASLEISAFHKFPVLRTYRQSDRLKVMLHFAGFQYEWLNSDSFGIGSSSIPRLMTYNLNNNLVDKDLMEEYTDLLGIPETNVCHIGTGEQVKSPENNNTALKCVAFEDKEYTLNKYSGQLTLLLQDLLKNVIKKRW</sequence>
<accession>A0A8B6DEH4</accession>
<comment type="caution">
    <text evidence="1">The sequence shown here is derived from an EMBL/GenBank/DDBJ whole genome shotgun (WGS) entry which is preliminary data.</text>
</comment>
<evidence type="ECO:0008006" key="3">
    <source>
        <dbReference type="Google" id="ProtNLM"/>
    </source>
</evidence>
<proteinExistence type="predicted"/>
<dbReference type="Pfam" id="PF06342">
    <property type="entry name" value="DUF1057"/>
    <property type="match status" value="1"/>
</dbReference>
<dbReference type="AlphaFoldDB" id="A0A8B6DEH4"/>
<dbReference type="PANTHER" id="PTHR47533">
    <property type="entry name" value="PROTEIN CBG21859"/>
    <property type="match status" value="1"/>
</dbReference>
<dbReference type="Proteomes" id="UP000596742">
    <property type="component" value="Unassembled WGS sequence"/>
</dbReference>
<dbReference type="PANTHER" id="PTHR47533:SF4">
    <property type="entry name" value="AB HYDROLASE-1 DOMAIN-CONTAINING PROTEIN"/>
    <property type="match status" value="1"/>
</dbReference>
<organism evidence="1 2">
    <name type="scientific">Mytilus galloprovincialis</name>
    <name type="common">Mediterranean mussel</name>
    <dbReference type="NCBI Taxonomy" id="29158"/>
    <lineage>
        <taxon>Eukaryota</taxon>
        <taxon>Metazoa</taxon>
        <taxon>Spiralia</taxon>
        <taxon>Lophotrochozoa</taxon>
        <taxon>Mollusca</taxon>
        <taxon>Bivalvia</taxon>
        <taxon>Autobranchia</taxon>
        <taxon>Pteriomorphia</taxon>
        <taxon>Mytilida</taxon>
        <taxon>Mytiloidea</taxon>
        <taxon>Mytilidae</taxon>
        <taxon>Mytilinae</taxon>
        <taxon>Mytilus</taxon>
    </lineage>
</organism>
<dbReference type="Gene3D" id="3.40.50.1820">
    <property type="entry name" value="alpha/beta hydrolase"/>
    <property type="match status" value="1"/>
</dbReference>
<protein>
    <recommendedName>
        <fullName evidence="3">AB hydrolase-1 domain-containing protein</fullName>
    </recommendedName>
</protein>
<evidence type="ECO:0000313" key="1">
    <source>
        <dbReference type="EMBL" id="VDI17430.1"/>
    </source>
</evidence>
<dbReference type="OrthoDB" id="6431331at2759"/>